<protein>
    <submittedName>
        <fullName evidence="1">Uncharacterized protein</fullName>
    </submittedName>
</protein>
<dbReference type="Proteomes" id="UP000324222">
    <property type="component" value="Unassembled WGS sequence"/>
</dbReference>
<gene>
    <name evidence="1" type="ORF">E2C01_054345</name>
</gene>
<proteinExistence type="predicted"/>
<comment type="caution">
    <text evidence="1">The sequence shown here is derived from an EMBL/GenBank/DDBJ whole genome shotgun (WGS) entry which is preliminary data.</text>
</comment>
<evidence type="ECO:0000313" key="1">
    <source>
        <dbReference type="EMBL" id="MPC60304.1"/>
    </source>
</evidence>
<name>A0A5B7GUR7_PORTR</name>
<sequence>MNTVTGIQGVLAVKKVPVVDERPSIAPTLICKPAVHCNSPEQLFTSQFPPRQLTAYHRGRTLIPNLSQCLLKPPNQLLTPYLTKVISLRADENNGFGLILFQARS</sequence>
<dbReference type="EMBL" id="VSRR010017381">
    <property type="protein sequence ID" value="MPC60304.1"/>
    <property type="molecule type" value="Genomic_DNA"/>
</dbReference>
<dbReference type="AlphaFoldDB" id="A0A5B7GUR7"/>
<reference evidence="1 2" key="1">
    <citation type="submission" date="2019-05" db="EMBL/GenBank/DDBJ databases">
        <title>Another draft genome of Portunus trituberculatus and its Hox gene families provides insights of decapod evolution.</title>
        <authorList>
            <person name="Jeong J.-H."/>
            <person name="Song I."/>
            <person name="Kim S."/>
            <person name="Choi T."/>
            <person name="Kim D."/>
            <person name="Ryu S."/>
            <person name="Kim W."/>
        </authorList>
    </citation>
    <scope>NUCLEOTIDE SEQUENCE [LARGE SCALE GENOMIC DNA]</scope>
    <source>
        <tissue evidence="1">Muscle</tissue>
    </source>
</reference>
<keyword evidence="2" id="KW-1185">Reference proteome</keyword>
<evidence type="ECO:0000313" key="2">
    <source>
        <dbReference type="Proteomes" id="UP000324222"/>
    </source>
</evidence>
<accession>A0A5B7GUR7</accession>
<organism evidence="1 2">
    <name type="scientific">Portunus trituberculatus</name>
    <name type="common">Swimming crab</name>
    <name type="synonym">Neptunus trituberculatus</name>
    <dbReference type="NCBI Taxonomy" id="210409"/>
    <lineage>
        <taxon>Eukaryota</taxon>
        <taxon>Metazoa</taxon>
        <taxon>Ecdysozoa</taxon>
        <taxon>Arthropoda</taxon>
        <taxon>Crustacea</taxon>
        <taxon>Multicrustacea</taxon>
        <taxon>Malacostraca</taxon>
        <taxon>Eumalacostraca</taxon>
        <taxon>Eucarida</taxon>
        <taxon>Decapoda</taxon>
        <taxon>Pleocyemata</taxon>
        <taxon>Brachyura</taxon>
        <taxon>Eubrachyura</taxon>
        <taxon>Portunoidea</taxon>
        <taxon>Portunidae</taxon>
        <taxon>Portuninae</taxon>
        <taxon>Portunus</taxon>
    </lineage>
</organism>